<accession>A0A5D0G3H0</accession>
<dbReference type="EMBL" id="VSFC01000052">
    <property type="protein sequence ID" value="TYA53221.1"/>
    <property type="molecule type" value="Genomic_DNA"/>
</dbReference>
<evidence type="ECO:0000313" key="1">
    <source>
        <dbReference type="EMBL" id="TYA53221.1"/>
    </source>
</evidence>
<dbReference type="AlphaFoldDB" id="A0A5D0G3H0"/>
<gene>
    <name evidence="1" type="ORF">FVF61_11270</name>
</gene>
<keyword evidence="2" id="KW-1185">Reference proteome</keyword>
<dbReference type="OrthoDB" id="1341993at2"/>
<organism evidence="1 2">
    <name type="scientific">Formosa maritima</name>
    <dbReference type="NCBI Taxonomy" id="2592046"/>
    <lineage>
        <taxon>Bacteria</taxon>
        <taxon>Pseudomonadati</taxon>
        <taxon>Bacteroidota</taxon>
        <taxon>Flavobacteriia</taxon>
        <taxon>Flavobacteriales</taxon>
        <taxon>Flavobacteriaceae</taxon>
        <taxon>Formosa</taxon>
    </lineage>
</organism>
<name>A0A5D0G3H0_9FLAO</name>
<dbReference type="RefSeq" id="WP_148456463.1">
    <property type="nucleotide sequence ID" value="NZ_VSFC01000052.1"/>
</dbReference>
<comment type="caution">
    <text evidence="1">The sequence shown here is derived from an EMBL/GenBank/DDBJ whole genome shotgun (WGS) entry which is preliminary data.</text>
</comment>
<sequence>MGIGRREFTKLIGLALTGVIIDPLQAVVTYNEYYINKKLGIMFTIPKSWGFVKIKDFGKIKDEQILDSFYESIKNEVYEDLGNPICIVTKYYEDLPEHDGLFSPSIILKMTPKSEFDSYGHKNFEELIKMSRKNDNSVLKDYKIVNIYDPYTLNNCQFFEDDSEYLFEHKELEKSIKVEQKSIKFEHQNLYYQFSCHQSLEMNEKADIEFEAFKKSIKLI</sequence>
<proteinExistence type="predicted"/>
<evidence type="ECO:0000313" key="2">
    <source>
        <dbReference type="Proteomes" id="UP000324550"/>
    </source>
</evidence>
<reference evidence="1 2" key="1">
    <citation type="submission" date="2019-08" db="EMBL/GenBank/DDBJ databases">
        <title>Formosa sediminis sp. nov., isolated from marine sediment.</title>
        <authorList>
            <person name="Cao W.R."/>
        </authorList>
    </citation>
    <scope>NUCLEOTIDE SEQUENCE [LARGE SCALE GENOMIC DNA]</scope>
    <source>
        <strain evidence="1 2">1494</strain>
    </source>
</reference>
<protein>
    <submittedName>
        <fullName evidence="1">Uncharacterized protein</fullName>
    </submittedName>
</protein>
<dbReference type="Proteomes" id="UP000324550">
    <property type="component" value="Unassembled WGS sequence"/>
</dbReference>